<keyword evidence="2 5" id="KW-0694">RNA-binding</keyword>
<dbReference type="InterPro" id="IPR020056">
    <property type="entry name" value="Rbsml_bL25/Gln-tRNA_synth_N"/>
</dbReference>
<dbReference type="NCBIfam" id="NF004128">
    <property type="entry name" value="PRK05618.1-2"/>
    <property type="match status" value="1"/>
</dbReference>
<protein>
    <recommendedName>
        <fullName evidence="5">Large ribosomal subunit protein bL25</fullName>
    </recommendedName>
    <alternativeName>
        <fullName evidence="5">General stress protein CTC</fullName>
    </alternativeName>
</protein>
<dbReference type="InterPro" id="IPR037121">
    <property type="entry name" value="Ribosomal_bL25_C"/>
</dbReference>
<dbReference type="InterPro" id="IPR029751">
    <property type="entry name" value="Ribosomal_L25_dom"/>
</dbReference>
<dbReference type="InterPro" id="IPR020057">
    <property type="entry name" value="Ribosomal_bL25_b-dom"/>
</dbReference>
<feature type="domain" description="Large ribosomal subunit protein bL25 beta" evidence="7">
    <location>
        <begin position="101"/>
        <end position="182"/>
    </location>
</feature>
<dbReference type="Proteomes" id="UP000823630">
    <property type="component" value="Unassembled WGS sequence"/>
</dbReference>
<keyword evidence="3 5" id="KW-0689">Ribosomal protein</keyword>
<dbReference type="Pfam" id="PF14693">
    <property type="entry name" value="Ribosomal_TL5_C"/>
    <property type="match status" value="1"/>
</dbReference>
<keyword evidence="4 5" id="KW-0687">Ribonucleoprotein</keyword>
<dbReference type="CDD" id="cd00495">
    <property type="entry name" value="Ribosomal_L25_TL5_CTC"/>
    <property type="match status" value="1"/>
</dbReference>
<evidence type="ECO:0000256" key="3">
    <source>
        <dbReference type="ARBA" id="ARBA00022980"/>
    </source>
</evidence>
<comment type="subunit">
    <text evidence="5">Part of the 50S ribosomal subunit; part of the 5S rRNA/L5/L18/L25 subcomplex. Contacts the 5S rRNA. Binds to the 5S rRNA independently of L5 and L18.</text>
</comment>
<comment type="similarity">
    <text evidence="5">Belongs to the bacterial ribosomal protein bL25 family. CTC subfamily.</text>
</comment>
<reference evidence="8" key="2">
    <citation type="journal article" date="2021" name="PeerJ">
        <title>Extensive microbial diversity within the chicken gut microbiome revealed by metagenomics and culture.</title>
        <authorList>
            <person name="Gilroy R."/>
            <person name="Ravi A."/>
            <person name="Getino M."/>
            <person name="Pursley I."/>
            <person name="Horton D.L."/>
            <person name="Alikhan N.F."/>
            <person name="Baker D."/>
            <person name="Gharbi K."/>
            <person name="Hall N."/>
            <person name="Watson M."/>
            <person name="Adriaenssens E.M."/>
            <person name="Foster-Nyarko E."/>
            <person name="Jarju S."/>
            <person name="Secka A."/>
            <person name="Antonio M."/>
            <person name="Oren A."/>
            <person name="Chaudhuri R.R."/>
            <person name="La Ragione R."/>
            <person name="Hildebrand F."/>
            <person name="Pallen M.J."/>
        </authorList>
    </citation>
    <scope>NUCLEOTIDE SEQUENCE</scope>
    <source>
        <strain evidence="8">8207</strain>
    </source>
</reference>
<dbReference type="Pfam" id="PF01386">
    <property type="entry name" value="Ribosomal_L25p"/>
    <property type="match status" value="1"/>
</dbReference>
<evidence type="ECO:0000259" key="7">
    <source>
        <dbReference type="Pfam" id="PF14693"/>
    </source>
</evidence>
<sequence length="207" mass="22102">MAIKLNAQIRGRVGKGAARSVRKNKNVPAVIYGEKQAPVAIELNGRDFEALLKTPSLRTKLIEIDTENGHEDAMLMDIQYHPVSDAVVHADFKRIDVKKPVEVSVPVEVINADVSKGIKLGGVLNFAVRKVAVRGLVHNIPEKITVDLTDLNIGDSVHGTDLVLPDGVELGLHQAELAFATIGGKMPDEADANKNAAPAAAATDAKK</sequence>
<evidence type="ECO:0000256" key="2">
    <source>
        <dbReference type="ARBA" id="ARBA00022884"/>
    </source>
</evidence>
<accession>A0A9D9DFT2</accession>
<dbReference type="InterPro" id="IPR020930">
    <property type="entry name" value="Ribosomal_uL5_bac-type"/>
</dbReference>
<reference evidence="8" key="1">
    <citation type="submission" date="2020-10" db="EMBL/GenBank/DDBJ databases">
        <authorList>
            <person name="Gilroy R."/>
        </authorList>
    </citation>
    <scope>NUCLEOTIDE SEQUENCE</scope>
    <source>
        <strain evidence="8">8207</strain>
    </source>
</reference>
<dbReference type="Gene3D" id="2.170.120.20">
    <property type="entry name" value="Ribosomal protein L25, beta domain"/>
    <property type="match status" value="1"/>
</dbReference>
<dbReference type="SUPFAM" id="SSF50715">
    <property type="entry name" value="Ribosomal protein L25-like"/>
    <property type="match status" value="1"/>
</dbReference>
<keyword evidence="1 5" id="KW-0699">rRNA-binding</keyword>
<dbReference type="GO" id="GO:0022625">
    <property type="term" value="C:cytosolic large ribosomal subunit"/>
    <property type="evidence" value="ECO:0007669"/>
    <property type="project" value="TreeGrafter"/>
</dbReference>
<evidence type="ECO:0000256" key="4">
    <source>
        <dbReference type="ARBA" id="ARBA00023274"/>
    </source>
</evidence>
<dbReference type="PANTHER" id="PTHR33284">
    <property type="entry name" value="RIBOSOMAL PROTEIN L25/GLN-TRNA SYNTHETASE, ANTI-CODON-BINDING DOMAIN-CONTAINING PROTEIN"/>
    <property type="match status" value="1"/>
</dbReference>
<dbReference type="NCBIfam" id="NF004612">
    <property type="entry name" value="PRK05943.1"/>
    <property type="match status" value="1"/>
</dbReference>
<dbReference type="HAMAP" id="MF_01334">
    <property type="entry name" value="Ribosomal_bL25_CTC"/>
    <property type="match status" value="1"/>
</dbReference>
<feature type="domain" description="Large ribosomal subunit protein bL25 L25" evidence="6">
    <location>
        <begin position="5"/>
        <end position="92"/>
    </location>
</feature>
<dbReference type="Gene3D" id="2.40.240.10">
    <property type="entry name" value="Ribosomal Protein L25, Chain P"/>
    <property type="match status" value="1"/>
</dbReference>
<dbReference type="GO" id="GO:0003735">
    <property type="term" value="F:structural constituent of ribosome"/>
    <property type="evidence" value="ECO:0007669"/>
    <property type="project" value="InterPro"/>
</dbReference>
<dbReference type="PANTHER" id="PTHR33284:SF1">
    <property type="entry name" value="RIBOSOMAL PROTEIN L25_GLN-TRNA SYNTHETASE, ANTI-CODON-BINDING DOMAIN-CONTAINING PROTEIN"/>
    <property type="match status" value="1"/>
</dbReference>
<dbReference type="InterPro" id="IPR011035">
    <property type="entry name" value="Ribosomal_bL25/Gln-tRNA_synth"/>
</dbReference>
<evidence type="ECO:0000313" key="8">
    <source>
        <dbReference type="EMBL" id="MBO8425335.1"/>
    </source>
</evidence>
<comment type="function">
    <text evidence="5">This is one of the proteins that binds to the 5S RNA in the ribosome where it forms part of the central protuberance.</text>
</comment>
<evidence type="ECO:0000256" key="1">
    <source>
        <dbReference type="ARBA" id="ARBA00022730"/>
    </source>
</evidence>
<dbReference type="InterPro" id="IPR001021">
    <property type="entry name" value="Ribosomal_bL25_long"/>
</dbReference>
<dbReference type="AlphaFoldDB" id="A0A9D9DFT2"/>
<comment type="caution">
    <text evidence="8">The sequence shown here is derived from an EMBL/GenBank/DDBJ whole genome shotgun (WGS) entry which is preliminary data.</text>
</comment>
<organism evidence="8 9">
    <name type="scientific">Candidatus Enterousia avistercoris</name>
    <dbReference type="NCBI Taxonomy" id="2840788"/>
    <lineage>
        <taxon>Bacteria</taxon>
        <taxon>Pseudomonadati</taxon>
        <taxon>Pseudomonadota</taxon>
        <taxon>Alphaproteobacteria</taxon>
        <taxon>Candidatus Enterousia</taxon>
    </lineage>
</organism>
<dbReference type="GO" id="GO:0006412">
    <property type="term" value="P:translation"/>
    <property type="evidence" value="ECO:0007669"/>
    <property type="project" value="UniProtKB-UniRule"/>
</dbReference>
<dbReference type="EMBL" id="JADINC010000040">
    <property type="protein sequence ID" value="MBO8425335.1"/>
    <property type="molecule type" value="Genomic_DNA"/>
</dbReference>
<gene>
    <name evidence="5" type="primary">rplY</name>
    <name evidence="5" type="synonym">ctc</name>
    <name evidence="8" type="ORF">IAC69_02535</name>
</gene>
<dbReference type="NCBIfam" id="TIGR00731">
    <property type="entry name" value="bL25_bact_ctc"/>
    <property type="match status" value="1"/>
</dbReference>
<dbReference type="GO" id="GO:0008097">
    <property type="term" value="F:5S rRNA binding"/>
    <property type="evidence" value="ECO:0007669"/>
    <property type="project" value="InterPro"/>
</dbReference>
<evidence type="ECO:0000259" key="6">
    <source>
        <dbReference type="Pfam" id="PF01386"/>
    </source>
</evidence>
<evidence type="ECO:0000313" key="9">
    <source>
        <dbReference type="Proteomes" id="UP000823630"/>
    </source>
</evidence>
<name>A0A9D9DFT2_9PROT</name>
<proteinExistence type="inferred from homology"/>
<evidence type="ECO:0000256" key="5">
    <source>
        <dbReference type="HAMAP-Rule" id="MF_01334"/>
    </source>
</evidence>